<dbReference type="PANTHER" id="PTHR12787:SF0">
    <property type="entry name" value="RIBOSOMAL RNA-PROCESSING PROTEIN 8"/>
    <property type="match status" value="1"/>
</dbReference>
<feature type="region of interest" description="Disordered" evidence="10">
    <location>
        <begin position="48"/>
        <end position="129"/>
    </location>
</feature>
<keyword evidence="4 9" id="KW-0489">Methyltransferase</keyword>
<dbReference type="GO" id="GO:0005730">
    <property type="term" value="C:nucleolus"/>
    <property type="evidence" value="ECO:0007669"/>
    <property type="project" value="UniProtKB-SubCell"/>
</dbReference>
<evidence type="ECO:0000256" key="1">
    <source>
        <dbReference type="ARBA" id="ARBA00004604"/>
    </source>
</evidence>
<dbReference type="InterPro" id="IPR029063">
    <property type="entry name" value="SAM-dependent_MTases_sf"/>
</dbReference>
<dbReference type="InterPro" id="IPR042036">
    <property type="entry name" value="RRP8_N"/>
</dbReference>
<dbReference type="Gene3D" id="3.40.50.150">
    <property type="entry name" value="Vaccinia Virus protein VP39"/>
    <property type="match status" value="1"/>
</dbReference>
<keyword evidence="3 9" id="KW-0698">rRNA processing</keyword>
<dbReference type="Proteomes" id="UP000807469">
    <property type="component" value="Unassembled WGS sequence"/>
</dbReference>
<evidence type="ECO:0000256" key="7">
    <source>
        <dbReference type="ARBA" id="ARBA00023242"/>
    </source>
</evidence>
<dbReference type="Gene3D" id="1.10.10.2150">
    <property type="entry name" value="Ribosomal RNA-processing protein 8, N-terminal domain"/>
    <property type="match status" value="1"/>
</dbReference>
<dbReference type="OrthoDB" id="10258825at2759"/>
<dbReference type="Pfam" id="PF05148">
    <property type="entry name" value="Methyltransf_8"/>
    <property type="match status" value="1"/>
</dbReference>
<feature type="region of interest" description="Disordered" evidence="10">
    <location>
        <begin position="1"/>
        <end position="34"/>
    </location>
</feature>
<reference evidence="11" key="1">
    <citation type="submission" date="2020-11" db="EMBL/GenBank/DDBJ databases">
        <authorList>
            <consortium name="DOE Joint Genome Institute"/>
            <person name="Ahrendt S."/>
            <person name="Riley R."/>
            <person name="Andreopoulos W."/>
            <person name="Labutti K."/>
            <person name="Pangilinan J."/>
            <person name="Ruiz-Duenas F.J."/>
            <person name="Barrasa J.M."/>
            <person name="Sanchez-Garcia M."/>
            <person name="Camarero S."/>
            <person name="Miyauchi S."/>
            <person name="Serrano A."/>
            <person name="Linde D."/>
            <person name="Babiker R."/>
            <person name="Drula E."/>
            <person name="Ayuso-Fernandez I."/>
            <person name="Pacheco R."/>
            <person name="Padilla G."/>
            <person name="Ferreira P."/>
            <person name="Barriuso J."/>
            <person name="Kellner H."/>
            <person name="Castanera R."/>
            <person name="Alfaro M."/>
            <person name="Ramirez L."/>
            <person name="Pisabarro A.G."/>
            <person name="Kuo A."/>
            <person name="Tritt A."/>
            <person name="Lipzen A."/>
            <person name="He G."/>
            <person name="Yan M."/>
            <person name="Ng V."/>
            <person name="Cullen D."/>
            <person name="Martin F."/>
            <person name="Rosso M.-N."/>
            <person name="Henrissat B."/>
            <person name="Hibbett D."/>
            <person name="Martinez A.T."/>
            <person name="Grigoriev I.V."/>
        </authorList>
    </citation>
    <scope>NUCLEOTIDE SEQUENCE</scope>
    <source>
        <strain evidence="11">CIRM-BRFM 674</strain>
    </source>
</reference>
<evidence type="ECO:0000256" key="5">
    <source>
        <dbReference type="ARBA" id="ARBA00022679"/>
    </source>
</evidence>
<keyword evidence="12" id="KW-1185">Reference proteome</keyword>
<evidence type="ECO:0000256" key="4">
    <source>
        <dbReference type="ARBA" id="ARBA00022603"/>
    </source>
</evidence>
<accession>A0A9P5ZBQ9</accession>
<sequence>MSLFEVPGWSVKTTPVRGTPQQLSKKRKRPNNDVETAQVNMEKLMAKLANTTPEHLLAPKKHRKAQKQAQGAPSDVERHTEGDQITAAPSKASLLKAKKEQKKKKHIDSFSKKPSTSLDKPPQPCDTNNLTALQKSMKDSLDGARFRLINENLYKTDSHEAQQMMKNDPKVFEEYHTGFRHQVVSWPINPVDHYVSTFTSYPPKTLIADLGCGDAVLAKKLLSTGISVISFDLISGSGYVVEADICDKIPLPGSEGFNKDKSTGDGQVVDVVVCALSLMGVNWPNCIREAWRILKTGGELHIAEVTSRFTDIEQFQNLLGSLGFRLRSKNDSISSHFILFEFTKVPRANKSDKEWQKLLAKGALLKPCEYKRR</sequence>
<keyword evidence="5 9" id="KW-0808">Transferase</keyword>
<evidence type="ECO:0000256" key="6">
    <source>
        <dbReference type="ARBA" id="ARBA00022691"/>
    </source>
</evidence>
<comment type="caution">
    <text evidence="11">The sequence shown here is derived from an EMBL/GenBank/DDBJ whole genome shotgun (WGS) entry which is preliminary data.</text>
</comment>
<dbReference type="PANTHER" id="PTHR12787">
    <property type="entry name" value="RIBOSOMAL RNA-PROCESSING PROTEIN 8"/>
    <property type="match status" value="1"/>
</dbReference>
<evidence type="ECO:0000256" key="2">
    <source>
        <dbReference type="ARBA" id="ARBA00006301"/>
    </source>
</evidence>
<dbReference type="EMBL" id="MU155148">
    <property type="protein sequence ID" value="KAF9483950.1"/>
    <property type="molecule type" value="Genomic_DNA"/>
</dbReference>
<evidence type="ECO:0000256" key="8">
    <source>
        <dbReference type="ARBA" id="ARBA00076672"/>
    </source>
</evidence>
<evidence type="ECO:0000313" key="11">
    <source>
        <dbReference type="EMBL" id="KAF9483950.1"/>
    </source>
</evidence>
<name>A0A9P5ZBQ9_9AGAR</name>
<keyword evidence="7 9" id="KW-0539">Nucleus</keyword>
<dbReference type="FunFam" id="1.10.10.2150:FF:000001">
    <property type="entry name" value="Ribosomal RNA-processing protein 8"/>
    <property type="match status" value="1"/>
</dbReference>
<proteinExistence type="inferred from homology"/>
<organism evidence="11 12">
    <name type="scientific">Pholiota conissans</name>
    <dbReference type="NCBI Taxonomy" id="109636"/>
    <lineage>
        <taxon>Eukaryota</taxon>
        <taxon>Fungi</taxon>
        <taxon>Dikarya</taxon>
        <taxon>Basidiomycota</taxon>
        <taxon>Agaricomycotina</taxon>
        <taxon>Agaricomycetes</taxon>
        <taxon>Agaricomycetidae</taxon>
        <taxon>Agaricales</taxon>
        <taxon>Agaricineae</taxon>
        <taxon>Strophariaceae</taxon>
        <taxon>Pholiota</taxon>
    </lineage>
</organism>
<comment type="subcellular location">
    <subcellularLocation>
        <location evidence="1 9">Nucleus</location>
        <location evidence="1 9">Nucleolus</location>
    </subcellularLocation>
</comment>
<dbReference type="SUPFAM" id="SSF53335">
    <property type="entry name" value="S-adenosyl-L-methionine-dependent methyltransferases"/>
    <property type="match status" value="1"/>
</dbReference>
<dbReference type="InterPro" id="IPR007823">
    <property type="entry name" value="RRP8"/>
</dbReference>
<keyword evidence="6 9" id="KW-0949">S-adenosyl-L-methionine</keyword>
<evidence type="ECO:0000256" key="9">
    <source>
        <dbReference type="RuleBase" id="RU365074"/>
    </source>
</evidence>
<dbReference type="AlphaFoldDB" id="A0A9P5ZBQ9"/>
<comment type="similarity">
    <text evidence="2 9">Belongs to the methyltransferase superfamily. RRP8 family.</text>
</comment>
<evidence type="ECO:0000256" key="10">
    <source>
        <dbReference type="SAM" id="MobiDB-lite"/>
    </source>
</evidence>
<gene>
    <name evidence="11" type="ORF">BDN70DRAFT_873077</name>
</gene>
<protein>
    <recommendedName>
        <fullName evidence="8 9">Ribosomal RNA-processing protein 8</fullName>
        <ecNumber evidence="9">2.1.1.-</ecNumber>
    </recommendedName>
</protein>
<comment type="function">
    <text evidence="9">S-adenosyl-L-methionine-dependent methyltransferase that specifically methylates the N(1) position of adenine in helix 25.1 in 25S rRNA. Required both for ribosomal 40S and 60S subunits biogenesis. Required for efficient pre-rRNA cleavage at site A2.</text>
</comment>
<evidence type="ECO:0000256" key="3">
    <source>
        <dbReference type="ARBA" id="ARBA00022552"/>
    </source>
</evidence>
<dbReference type="GO" id="GO:0016433">
    <property type="term" value="F:rRNA (adenine) methyltransferase activity"/>
    <property type="evidence" value="ECO:0007669"/>
    <property type="project" value="TreeGrafter"/>
</dbReference>
<evidence type="ECO:0000313" key="12">
    <source>
        <dbReference type="Proteomes" id="UP000807469"/>
    </source>
</evidence>
<dbReference type="EC" id="2.1.1.-" evidence="9"/>
<dbReference type="GO" id="GO:0042273">
    <property type="term" value="P:ribosomal large subunit biogenesis"/>
    <property type="evidence" value="ECO:0007669"/>
    <property type="project" value="TreeGrafter"/>
</dbReference>